<keyword evidence="2" id="KW-1185">Reference proteome</keyword>
<reference evidence="1" key="1">
    <citation type="submission" date="2022-07" db="EMBL/GenBank/DDBJ databases">
        <title>Phylogenomic reconstructions and comparative analyses of Kickxellomycotina fungi.</title>
        <authorList>
            <person name="Reynolds N.K."/>
            <person name="Stajich J.E."/>
            <person name="Barry K."/>
            <person name="Grigoriev I.V."/>
            <person name="Crous P."/>
            <person name="Smith M.E."/>
        </authorList>
    </citation>
    <scope>NUCLEOTIDE SEQUENCE</scope>
    <source>
        <strain evidence="1">RSA 861</strain>
    </source>
</reference>
<dbReference type="Proteomes" id="UP001150569">
    <property type="component" value="Unassembled WGS sequence"/>
</dbReference>
<accession>A0A9W7ZSA1</accession>
<protein>
    <submittedName>
        <fullName evidence="1">Uncharacterized protein</fullName>
    </submittedName>
</protein>
<sequence length="92" mass="9325">DTPVGVQAAGQDHGGHVPDILAEGDRILGDSDSVKVGNRKYEAAAVGTGGTVVDALLQPDPVANRAKIIAQVRAARRLDTGENSLRGAGVGD</sequence>
<evidence type="ECO:0000313" key="2">
    <source>
        <dbReference type="Proteomes" id="UP001150569"/>
    </source>
</evidence>
<organism evidence="1 2">
    <name type="scientific">Tieghemiomyces parasiticus</name>
    <dbReference type="NCBI Taxonomy" id="78921"/>
    <lineage>
        <taxon>Eukaryota</taxon>
        <taxon>Fungi</taxon>
        <taxon>Fungi incertae sedis</taxon>
        <taxon>Zoopagomycota</taxon>
        <taxon>Kickxellomycotina</taxon>
        <taxon>Dimargaritomycetes</taxon>
        <taxon>Dimargaritales</taxon>
        <taxon>Dimargaritaceae</taxon>
        <taxon>Tieghemiomyces</taxon>
    </lineage>
</organism>
<name>A0A9W7ZSA1_9FUNG</name>
<gene>
    <name evidence="1" type="ORF">IWQ60_009875</name>
</gene>
<feature type="non-terminal residue" evidence="1">
    <location>
        <position position="1"/>
    </location>
</feature>
<evidence type="ECO:0000313" key="1">
    <source>
        <dbReference type="EMBL" id="KAJ1912000.1"/>
    </source>
</evidence>
<proteinExistence type="predicted"/>
<dbReference type="AlphaFoldDB" id="A0A9W7ZSA1"/>
<comment type="caution">
    <text evidence="1">The sequence shown here is derived from an EMBL/GenBank/DDBJ whole genome shotgun (WGS) entry which is preliminary data.</text>
</comment>
<dbReference type="EMBL" id="JANBPT010000872">
    <property type="protein sequence ID" value="KAJ1912000.1"/>
    <property type="molecule type" value="Genomic_DNA"/>
</dbReference>